<evidence type="ECO:0000256" key="1">
    <source>
        <dbReference type="ARBA" id="ARBA00008263"/>
    </source>
</evidence>
<evidence type="ECO:0000313" key="11">
    <source>
        <dbReference type="Proteomes" id="UP000660262"/>
    </source>
</evidence>
<accession>A0A830I0F7</accession>
<dbReference type="InterPro" id="IPR035516">
    <property type="entry name" value="Gyrase/topoIV_suA_C"/>
</dbReference>
<evidence type="ECO:0000256" key="4">
    <source>
        <dbReference type="ARBA" id="ARBA00023125"/>
    </source>
</evidence>
<feature type="active site" description="O-(5'-phospho-DNA)-tyrosine intermediate" evidence="6">
    <location>
        <position position="214"/>
    </location>
</feature>
<keyword evidence="5 6" id="KW-0413">Isomerase</keyword>
<dbReference type="GO" id="GO:0009330">
    <property type="term" value="C:DNA topoisomerase type II (double strand cut, ATP-hydrolyzing) complex"/>
    <property type="evidence" value="ECO:0007669"/>
    <property type="project" value="TreeGrafter"/>
</dbReference>
<dbReference type="PANTHER" id="PTHR43493">
    <property type="entry name" value="DNA GYRASE/TOPOISOMERASE SUBUNIT A"/>
    <property type="match status" value="1"/>
</dbReference>
<feature type="compositionally biased region" description="Low complexity" evidence="8">
    <location>
        <begin position="59"/>
        <end position="79"/>
    </location>
</feature>
<keyword evidence="4 6" id="KW-0238">DNA-binding</keyword>
<dbReference type="GO" id="GO:0006265">
    <property type="term" value="P:DNA topological change"/>
    <property type="evidence" value="ECO:0007669"/>
    <property type="project" value="UniProtKB-UniRule"/>
</dbReference>
<evidence type="ECO:0000256" key="7">
    <source>
        <dbReference type="SAM" id="Coils"/>
    </source>
</evidence>
<feature type="region of interest" description="Disordered" evidence="8">
    <location>
        <begin position="869"/>
        <end position="888"/>
    </location>
</feature>
<feature type="region of interest" description="Disordered" evidence="8">
    <location>
        <begin position="59"/>
        <end position="97"/>
    </location>
</feature>
<gene>
    <name evidence="10" type="ORF">PPROV_000992100</name>
</gene>
<dbReference type="GO" id="GO:0005524">
    <property type="term" value="F:ATP binding"/>
    <property type="evidence" value="ECO:0007669"/>
    <property type="project" value="InterPro"/>
</dbReference>
<feature type="compositionally biased region" description="Basic and acidic residues" evidence="8">
    <location>
        <begin position="876"/>
        <end position="888"/>
    </location>
</feature>
<dbReference type="OrthoDB" id="276498at2759"/>
<dbReference type="Proteomes" id="UP000660262">
    <property type="component" value="Unassembled WGS sequence"/>
</dbReference>
<evidence type="ECO:0000256" key="2">
    <source>
        <dbReference type="ARBA" id="ARBA00012895"/>
    </source>
</evidence>
<reference evidence="10" key="1">
    <citation type="submission" date="2020-10" db="EMBL/GenBank/DDBJ databases">
        <title>Unveiling of a novel bifunctional photoreceptor, Dualchrome1, isolated from a cosmopolitan green alga.</title>
        <authorList>
            <person name="Suzuki S."/>
            <person name="Kawachi M."/>
        </authorList>
    </citation>
    <scope>NUCLEOTIDE SEQUENCE</scope>
    <source>
        <strain evidence="10">NIES 2893</strain>
    </source>
</reference>
<dbReference type="SUPFAM" id="SSF56719">
    <property type="entry name" value="Type II DNA topoisomerase"/>
    <property type="match status" value="1"/>
</dbReference>
<evidence type="ECO:0000313" key="10">
    <source>
        <dbReference type="EMBL" id="GHP11191.1"/>
    </source>
</evidence>
<keyword evidence="7" id="KW-0175">Coiled coil</keyword>
<dbReference type="InterPro" id="IPR013758">
    <property type="entry name" value="Topo_IIA_A/C_ab"/>
</dbReference>
<dbReference type="PANTHER" id="PTHR43493:SF5">
    <property type="entry name" value="DNA GYRASE SUBUNIT A, CHLOROPLASTIC_MITOCHONDRIAL"/>
    <property type="match status" value="1"/>
</dbReference>
<dbReference type="InterPro" id="IPR013760">
    <property type="entry name" value="Topo_IIA-like_dom_sf"/>
</dbReference>
<dbReference type="CDD" id="cd00187">
    <property type="entry name" value="TOP4c"/>
    <property type="match status" value="1"/>
</dbReference>
<dbReference type="InterPro" id="IPR006691">
    <property type="entry name" value="GyrA/parC_rep"/>
</dbReference>
<dbReference type="GO" id="GO:0003918">
    <property type="term" value="F:DNA topoisomerase type II (double strand cut, ATP-hydrolyzing) activity"/>
    <property type="evidence" value="ECO:0007669"/>
    <property type="project" value="UniProtKB-EC"/>
</dbReference>
<dbReference type="PROSITE" id="PS52040">
    <property type="entry name" value="TOPO_IIA"/>
    <property type="match status" value="1"/>
</dbReference>
<dbReference type="EC" id="5.6.2.2" evidence="2"/>
<dbReference type="InterPro" id="IPR050220">
    <property type="entry name" value="Type_II_DNA_Topoisomerases"/>
</dbReference>
<protein>
    <recommendedName>
        <fullName evidence="2">DNA topoisomerase (ATP-hydrolyzing)</fullName>
        <ecNumber evidence="2">5.6.2.2</ecNumber>
    </recommendedName>
</protein>
<dbReference type="InterPro" id="IPR013757">
    <property type="entry name" value="Topo_IIA_A_a_sf"/>
</dbReference>
<keyword evidence="3 6" id="KW-0799">Topoisomerase</keyword>
<dbReference type="SMART" id="SM00434">
    <property type="entry name" value="TOP4c"/>
    <property type="match status" value="1"/>
</dbReference>
<dbReference type="Gene3D" id="2.120.10.90">
    <property type="entry name" value="DNA gyrase/topoisomerase IV, subunit A, C-terminal"/>
    <property type="match status" value="1"/>
</dbReference>
<dbReference type="Gene3D" id="3.30.1360.40">
    <property type="match status" value="1"/>
</dbReference>
<comment type="similarity">
    <text evidence="1">Belongs to the type II topoisomerase GyrA/ParC subunit family.</text>
</comment>
<evidence type="ECO:0000256" key="3">
    <source>
        <dbReference type="ARBA" id="ARBA00023029"/>
    </source>
</evidence>
<feature type="coiled-coil region" evidence="7">
    <location>
        <begin position="539"/>
        <end position="566"/>
    </location>
</feature>
<proteinExistence type="inferred from homology"/>
<dbReference type="SUPFAM" id="SSF101904">
    <property type="entry name" value="GyrA/ParC C-terminal domain-like"/>
    <property type="match status" value="1"/>
</dbReference>
<evidence type="ECO:0000259" key="9">
    <source>
        <dbReference type="PROSITE" id="PS52040"/>
    </source>
</evidence>
<dbReference type="AlphaFoldDB" id="A0A830I0F7"/>
<evidence type="ECO:0000256" key="8">
    <source>
        <dbReference type="SAM" id="MobiDB-lite"/>
    </source>
</evidence>
<feature type="domain" description="Topo IIA-type catalytic" evidence="9">
    <location>
        <begin position="126"/>
        <end position="609"/>
    </location>
</feature>
<dbReference type="InterPro" id="IPR002205">
    <property type="entry name" value="Topo_IIA_dom_A"/>
</dbReference>
<keyword evidence="11" id="KW-1185">Reference proteome</keyword>
<evidence type="ECO:0000256" key="6">
    <source>
        <dbReference type="PROSITE-ProRule" id="PRU01384"/>
    </source>
</evidence>
<dbReference type="Pfam" id="PF03989">
    <property type="entry name" value="DNA_gyraseA_C"/>
    <property type="match status" value="4"/>
</dbReference>
<dbReference type="EMBL" id="BNJQ01000033">
    <property type="protein sequence ID" value="GHP11191.1"/>
    <property type="molecule type" value="Genomic_DNA"/>
</dbReference>
<dbReference type="GO" id="GO:0003677">
    <property type="term" value="F:DNA binding"/>
    <property type="evidence" value="ECO:0007669"/>
    <property type="project" value="UniProtKB-UniRule"/>
</dbReference>
<name>A0A830I0F7_9CHLO</name>
<dbReference type="Gene3D" id="3.90.199.10">
    <property type="entry name" value="Topoisomerase II, domain 5"/>
    <property type="match status" value="1"/>
</dbReference>
<evidence type="ECO:0000256" key="5">
    <source>
        <dbReference type="ARBA" id="ARBA00023235"/>
    </source>
</evidence>
<comment type="catalytic activity">
    <reaction evidence="6">
        <text>ATP-dependent breakage, passage and rejoining of double-stranded DNA.</text>
        <dbReference type="EC" id="5.6.2.2"/>
    </reaction>
</comment>
<sequence>MSFPPCCIPMHAHGRSVYSFACSNASVLKVRRNVLAQRAPAPVAPPSFIHAARRNVVGASQSSSSDSAGSLADAATTANGNGGGMAQGPPPADSGAGARVLDVDMAHELKTSFINYSMSVIAGRALPDARDGLKPVQRRILYAMHAMGLVAEKPHRKCARVVGEVLGKYHPHGDSAVYEALVRMAQDFKMSGTLVDGHGNFGSIDGDPAAAMRYTECRLTPLAAHALLRDVDQDKGATPYAQTFDDTGYEPEVLAASLPNLLLNGTSGIAVGYRTQLPPHSLADVVRATRLYLSNPDGVSDEALCDAIVAPDFPTGGHLLESTESLRSIYTKGSGTLTVRGVVHYEEASTINGKREPASVVVTELPYQGGGTAALAKEIQSLCDKEKMPSAAFGHISMVRDESSSAGVRLVVQLKRTVKSPDAIVASLFKYTRLEERFSVEMRALVGMRPCLLSLRELLAEFVEFRMRCVRGRTETRLALVRDKVHKLEGEEIALDQPEETIAAVRASKTRRDLRETLAGAPWNLTVVQANQVADMRISRFTQNEADKLEKELRGLREESERLELLLSSDANVVAAIDDELAELSKRFEAPRRTKLVEPEVSVASNGTRKRANSAASGTAMGLQRIDPIASRGTEVVLELNDRLYAKRYTASEVTENRRGTVGIGGGKAAARAAADDGVNAGDDRFLRVLRCSSNDVVLFFTETGTVFAVEAFKIPAVQRTSNASGMPLSGLVDIGIGERVTAWSVLSPPLLDDTKEEYVEPSVIFVTRNGQVKKMDVADVISKRSPTTGVNAITLGDGDEVVWAGVCDPSSDLVVATNAGYVTAFSLSKVRNMGRGARGITAMKLKGLNGIDENDVVIVGGAAFPSGSIPTTGEGDEKSASSTAAKKEPNLLMVTREGFARLTPASHFRLKNRGGVGLQFFSPRVDRDEVVDITYVPPSSKSVLVSTRFGAVACVKMGTVARQSRTGKGTALMKLRKGDAVRELCLNV</sequence>
<dbReference type="Pfam" id="PF00521">
    <property type="entry name" value="DNA_topoisoIV"/>
    <property type="match status" value="1"/>
</dbReference>
<organism evidence="10 11">
    <name type="scientific">Pycnococcus provasolii</name>
    <dbReference type="NCBI Taxonomy" id="41880"/>
    <lineage>
        <taxon>Eukaryota</taxon>
        <taxon>Viridiplantae</taxon>
        <taxon>Chlorophyta</taxon>
        <taxon>Pseudoscourfieldiophyceae</taxon>
        <taxon>Pseudoscourfieldiales</taxon>
        <taxon>Pycnococcaceae</taxon>
        <taxon>Pycnococcus</taxon>
    </lineage>
</organism>
<comment type="caution">
    <text evidence="10">The sequence shown here is derived from an EMBL/GenBank/DDBJ whole genome shotgun (WGS) entry which is preliminary data.</text>
</comment>
<dbReference type="Gene3D" id="1.10.268.10">
    <property type="entry name" value="Topoisomerase, domain 3"/>
    <property type="match status" value="1"/>
</dbReference>